<name>A0ABR1XH80_9PEZI</name>
<comment type="caution">
    <text evidence="1">The sequence shown here is derived from an EMBL/GenBank/DDBJ whole genome shotgun (WGS) entry which is preliminary data.</text>
</comment>
<accession>A0ABR1XH80</accession>
<dbReference type="EMBL" id="JBBWUH010000011">
    <property type="protein sequence ID" value="KAK8154693.1"/>
    <property type="molecule type" value="Genomic_DNA"/>
</dbReference>
<evidence type="ECO:0000313" key="2">
    <source>
        <dbReference type="Proteomes" id="UP001456524"/>
    </source>
</evidence>
<reference evidence="1 2" key="1">
    <citation type="journal article" date="2022" name="G3 (Bethesda)">
        <title>Enemy or ally: a genomic approach to elucidate the lifestyle of Phyllosticta citrichinaensis.</title>
        <authorList>
            <person name="Buijs V.A."/>
            <person name="Groenewald J.Z."/>
            <person name="Haridas S."/>
            <person name="LaButti K.M."/>
            <person name="Lipzen A."/>
            <person name="Martin F.M."/>
            <person name="Barry K."/>
            <person name="Grigoriev I.V."/>
            <person name="Crous P.W."/>
            <person name="Seidl M.F."/>
        </authorList>
    </citation>
    <scope>NUCLEOTIDE SEQUENCE [LARGE SCALE GENOMIC DNA]</scope>
    <source>
        <strain evidence="1 2">CBS 129764</strain>
    </source>
</reference>
<evidence type="ECO:0000313" key="1">
    <source>
        <dbReference type="EMBL" id="KAK8154693.1"/>
    </source>
</evidence>
<feature type="non-terminal residue" evidence="1">
    <location>
        <position position="227"/>
    </location>
</feature>
<keyword evidence="2" id="KW-1185">Reference proteome</keyword>
<gene>
    <name evidence="1" type="ORF">IWX90DRAFT_364181</name>
</gene>
<feature type="non-terminal residue" evidence="1">
    <location>
        <position position="1"/>
    </location>
</feature>
<protein>
    <submittedName>
        <fullName evidence="1">Uncharacterized protein</fullName>
    </submittedName>
</protein>
<organism evidence="1 2">
    <name type="scientific">Phyllosticta citrichinensis</name>
    <dbReference type="NCBI Taxonomy" id="1130410"/>
    <lineage>
        <taxon>Eukaryota</taxon>
        <taxon>Fungi</taxon>
        <taxon>Dikarya</taxon>
        <taxon>Ascomycota</taxon>
        <taxon>Pezizomycotina</taxon>
        <taxon>Dothideomycetes</taxon>
        <taxon>Dothideomycetes incertae sedis</taxon>
        <taxon>Botryosphaeriales</taxon>
        <taxon>Phyllostictaceae</taxon>
        <taxon>Phyllosticta</taxon>
    </lineage>
</organism>
<dbReference type="Proteomes" id="UP001456524">
    <property type="component" value="Unassembled WGS sequence"/>
</dbReference>
<sequence>HHQQQSPLWGKLPAEIRNQIFELAVSQHLDPSRPYEEGSFHYRPGYTHTFRVCTALLQTCRLAWSETHSIPMRSATIPIWESTARGPDGRMRPHKITSFSRSVLTAANIRDMEHVQFFPQLYWLESNNLSRIFRNACFRPRRITITIRHTDWWWWENDEDLHLNDVSFTLPPSTEELVFEFETLVHKKSQLNPIVSRYKHNVTFPRAGDNAIFSARNGEVGEWVWSG</sequence>
<proteinExistence type="predicted"/>